<dbReference type="EMBL" id="GGEC01081291">
    <property type="protein sequence ID" value="MBX61775.1"/>
    <property type="molecule type" value="Transcribed_RNA"/>
</dbReference>
<organism evidence="1">
    <name type="scientific">Rhizophora mucronata</name>
    <name type="common">Asiatic mangrove</name>
    <dbReference type="NCBI Taxonomy" id="61149"/>
    <lineage>
        <taxon>Eukaryota</taxon>
        <taxon>Viridiplantae</taxon>
        <taxon>Streptophyta</taxon>
        <taxon>Embryophyta</taxon>
        <taxon>Tracheophyta</taxon>
        <taxon>Spermatophyta</taxon>
        <taxon>Magnoliopsida</taxon>
        <taxon>eudicotyledons</taxon>
        <taxon>Gunneridae</taxon>
        <taxon>Pentapetalae</taxon>
        <taxon>rosids</taxon>
        <taxon>fabids</taxon>
        <taxon>Malpighiales</taxon>
        <taxon>Rhizophoraceae</taxon>
        <taxon>Rhizophora</taxon>
    </lineage>
</organism>
<evidence type="ECO:0000313" key="1">
    <source>
        <dbReference type="EMBL" id="MBX61775.1"/>
    </source>
</evidence>
<reference evidence="1" key="1">
    <citation type="submission" date="2018-02" db="EMBL/GenBank/DDBJ databases">
        <title>Rhizophora mucronata_Transcriptome.</title>
        <authorList>
            <person name="Meera S.P."/>
            <person name="Sreeshan A."/>
            <person name="Augustine A."/>
        </authorList>
    </citation>
    <scope>NUCLEOTIDE SEQUENCE</scope>
    <source>
        <tissue evidence="1">Leaf</tissue>
    </source>
</reference>
<accession>A0A2P2Q469</accession>
<proteinExistence type="predicted"/>
<protein>
    <submittedName>
        <fullName evidence="1">Uncharacterized protein</fullName>
    </submittedName>
</protein>
<dbReference type="AlphaFoldDB" id="A0A2P2Q469"/>
<name>A0A2P2Q469_RHIMU</name>
<sequence length="33" mass="3818">MVIINCNFHLDLNGYIIAACRLECQIRCAHTHM</sequence>